<sequence>MSVPAFIAFLVLGTVNLQVFAAKDLGALLQHGQCPEWGQISAECYKTQLNDLITGIAQGIPSLGVPRLEPFVAGPLNVTVKISDDQSFAMSLNRMTFSGLSNSRVSSLKIGKYDDERPDEFSPIEVTVGLSKLRIKTPFTTEGKFVLYRTTGGGHLTFTFVDVAMRVRVKYNVVNRDGERFAEVHSANVQASAARTNINVDSLKNDNELARQMFNTILSASSDQIFELMFPFINDEFSKLFLSAARSTTANLPLSKVFKPWQEPPSTA</sequence>
<dbReference type="InterPro" id="IPR038606">
    <property type="entry name" value="To_sf"/>
</dbReference>
<evidence type="ECO:0000313" key="3">
    <source>
        <dbReference type="Proteomes" id="UP000494165"/>
    </source>
</evidence>
<dbReference type="Pfam" id="PF06585">
    <property type="entry name" value="JHBP"/>
    <property type="match status" value="1"/>
</dbReference>
<evidence type="ECO:0008006" key="4">
    <source>
        <dbReference type="Google" id="ProtNLM"/>
    </source>
</evidence>
<dbReference type="SMART" id="SM00700">
    <property type="entry name" value="JHBP"/>
    <property type="match status" value="1"/>
</dbReference>
<dbReference type="PANTHER" id="PTHR11008">
    <property type="entry name" value="PROTEIN TAKEOUT-LIKE PROTEIN"/>
    <property type="match status" value="1"/>
</dbReference>
<name>A0A8S1BJV1_9INSE</name>
<dbReference type="GO" id="GO:0005615">
    <property type="term" value="C:extracellular space"/>
    <property type="evidence" value="ECO:0007669"/>
    <property type="project" value="TreeGrafter"/>
</dbReference>
<evidence type="ECO:0000256" key="1">
    <source>
        <dbReference type="SAM" id="SignalP"/>
    </source>
</evidence>
<reference evidence="2 3" key="1">
    <citation type="submission" date="2020-04" db="EMBL/GenBank/DDBJ databases">
        <authorList>
            <person name="Alioto T."/>
            <person name="Alioto T."/>
            <person name="Gomez Garrido J."/>
        </authorList>
    </citation>
    <scope>NUCLEOTIDE SEQUENCE [LARGE SCALE GENOMIC DNA]</scope>
</reference>
<feature type="signal peptide" evidence="1">
    <location>
        <begin position="1"/>
        <end position="21"/>
    </location>
</feature>
<evidence type="ECO:0000313" key="2">
    <source>
        <dbReference type="EMBL" id="CAB3359479.1"/>
    </source>
</evidence>
<keyword evidence="3" id="KW-1185">Reference proteome</keyword>
<dbReference type="AlphaFoldDB" id="A0A8S1BJV1"/>
<dbReference type="Proteomes" id="UP000494165">
    <property type="component" value="Unassembled WGS sequence"/>
</dbReference>
<dbReference type="InterPro" id="IPR010562">
    <property type="entry name" value="Haemolymph_juvenile_hormone-bd"/>
</dbReference>
<comment type="caution">
    <text evidence="2">The sequence shown here is derived from an EMBL/GenBank/DDBJ whole genome shotgun (WGS) entry which is preliminary data.</text>
</comment>
<proteinExistence type="predicted"/>
<dbReference type="PANTHER" id="PTHR11008:SF41">
    <property type="entry name" value="RE70318P"/>
    <property type="match status" value="1"/>
</dbReference>
<protein>
    <recommendedName>
        <fullName evidence="4">Lipid-binding serum glycoprotein N-terminal domain-containing protein</fullName>
    </recommendedName>
</protein>
<dbReference type="Gene3D" id="3.15.10.30">
    <property type="entry name" value="Haemolymph juvenile hormone binding protein"/>
    <property type="match status" value="1"/>
</dbReference>
<gene>
    <name evidence="2" type="ORF">CLODIP_2_CD05294</name>
</gene>
<feature type="chain" id="PRO_5035802891" description="Lipid-binding serum glycoprotein N-terminal domain-containing protein" evidence="1">
    <location>
        <begin position="22"/>
        <end position="268"/>
    </location>
</feature>
<dbReference type="EMBL" id="CADEPI010000001">
    <property type="protein sequence ID" value="CAB3359479.1"/>
    <property type="molecule type" value="Genomic_DNA"/>
</dbReference>
<accession>A0A8S1BJV1</accession>
<organism evidence="2 3">
    <name type="scientific">Cloeon dipterum</name>
    <dbReference type="NCBI Taxonomy" id="197152"/>
    <lineage>
        <taxon>Eukaryota</taxon>
        <taxon>Metazoa</taxon>
        <taxon>Ecdysozoa</taxon>
        <taxon>Arthropoda</taxon>
        <taxon>Hexapoda</taxon>
        <taxon>Insecta</taxon>
        <taxon>Pterygota</taxon>
        <taxon>Palaeoptera</taxon>
        <taxon>Ephemeroptera</taxon>
        <taxon>Pisciforma</taxon>
        <taxon>Baetidae</taxon>
        <taxon>Cloeon</taxon>
    </lineage>
</organism>
<keyword evidence="1" id="KW-0732">Signal</keyword>
<dbReference type="OrthoDB" id="7057518at2759"/>